<dbReference type="AlphaFoldDB" id="A0A6G7WJ09"/>
<reference evidence="2 3" key="1">
    <citation type="journal article" date="2017" name="Int. J. Syst. Evol. Microbiol.">
        <title>Jeotgalibaca porci sp. nov. and Jeotgalibaca arthritidis sp. nov., isolated from pigs, and emended description of the genus Jeotgalibaca.</title>
        <authorList>
            <person name="Zamora L."/>
            <person name="Perez-Sancho M."/>
            <person name="Dominguez L."/>
            <person name="Fernandez-Garayzabal J.F."/>
            <person name="Vela A.I."/>
        </authorList>
    </citation>
    <scope>NUCLEOTIDE SEQUENCE [LARGE SCALE GENOMIC DNA]</scope>
    <source>
        <strain evidence="2 3">CCUG 69148</strain>
    </source>
</reference>
<dbReference type="GeneID" id="94553428"/>
<proteinExistence type="predicted"/>
<dbReference type="PANTHER" id="PTHR42951:SF9">
    <property type="entry name" value="METAL-DEPENDENT HYDROLASE"/>
    <property type="match status" value="1"/>
</dbReference>
<feature type="domain" description="Metallo-beta-lactamase" evidence="1">
    <location>
        <begin position="18"/>
        <end position="210"/>
    </location>
</feature>
<dbReference type="SMART" id="SM00849">
    <property type="entry name" value="Lactamase_B"/>
    <property type="match status" value="1"/>
</dbReference>
<dbReference type="InterPro" id="IPR001279">
    <property type="entry name" value="Metallo-B-lactamas"/>
</dbReference>
<name>A0A6G7WJ09_9LACT</name>
<gene>
    <name evidence="2" type="ORF">G7058_09045</name>
</gene>
<accession>A0A6G7WJ09</accession>
<evidence type="ECO:0000313" key="3">
    <source>
        <dbReference type="Proteomes" id="UP000501830"/>
    </source>
</evidence>
<keyword evidence="3" id="KW-1185">Reference proteome</keyword>
<protein>
    <submittedName>
        <fullName evidence="2">MBL fold metallo-hydrolase</fullName>
    </submittedName>
</protein>
<dbReference type="GO" id="GO:0016787">
    <property type="term" value="F:hydrolase activity"/>
    <property type="evidence" value="ECO:0007669"/>
    <property type="project" value="UniProtKB-KW"/>
</dbReference>
<dbReference type="EMBL" id="CP049889">
    <property type="protein sequence ID" value="QIK52168.1"/>
    <property type="molecule type" value="Genomic_DNA"/>
</dbReference>
<organism evidence="2 3">
    <name type="scientific">Jeotgalibaca porci</name>
    <dbReference type="NCBI Taxonomy" id="1868793"/>
    <lineage>
        <taxon>Bacteria</taxon>
        <taxon>Bacillati</taxon>
        <taxon>Bacillota</taxon>
        <taxon>Bacilli</taxon>
        <taxon>Lactobacillales</taxon>
        <taxon>Carnobacteriaceae</taxon>
        <taxon>Jeotgalibaca</taxon>
    </lineage>
</organism>
<keyword evidence="2" id="KW-0378">Hydrolase</keyword>
<sequence>MLEIETFANAKQITIEKENNLFIIEENDGLILIDTAVESEQINDVIALIKEDGRPLKAIAITHSHDDHLGGLIAFKQAFPDTPFLFPEREYQLILKKELLPSDKQVPLKEGIPNQLPFVPDKLLVAGDKVGELEVIFTPGHTPGHICFHNPAKHYLLVGDVLQTLGGAAICGVHRDAFPKPARLNWDLALSIDMVKGFIDLDLDYIGTGHGEVMTRPNDVLPLTITEAEALISVAHNAS</sequence>
<dbReference type="RefSeq" id="WP_166063232.1">
    <property type="nucleotide sequence ID" value="NZ_CP049889.1"/>
</dbReference>
<dbReference type="InterPro" id="IPR050855">
    <property type="entry name" value="NDM-1-like"/>
</dbReference>
<dbReference type="PANTHER" id="PTHR42951">
    <property type="entry name" value="METALLO-BETA-LACTAMASE DOMAIN-CONTAINING"/>
    <property type="match status" value="1"/>
</dbReference>
<dbReference type="Gene3D" id="3.60.15.10">
    <property type="entry name" value="Ribonuclease Z/Hydroxyacylglutathione hydrolase-like"/>
    <property type="match status" value="1"/>
</dbReference>
<evidence type="ECO:0000259" key="1">
    <source>
        <dbReference type="SMART" id="SM00849"/>
    </source>
</evidence>
<evidence type="ECO:0000313" key="2">
    <source>
        <dbReference type="EMBL" id="QIK52168.1"/>
    </source>
</evidence>
<dbReference type="InterPro" id="IPR036866">
    <property type="entry name" value="RibonucZ/Hydroxyglut_hydro"/>
</dbReference>
<dbReference type="Pfam" id="PF00753">
    <property type="entry name" value="Lactamase_B"/>
    <property type="match status" value="1"/>
</dbReference>
<dbReference type="Proteomes" id="UP000501830">
    <property type="component" value="Chromosome"/>
</dbReference>
<dbReference type="SUPFAM" id="SSF56281">
    <property type="entry name" value="Metallo-hydrolase/oxidoreductase"/>
    <property type="match status" value="1"/>
</dbReference>
<dbReference type="KEGG" id="jpo:G7058_09045"/>